<keyword evidence="3" id="KW-1185">Reference proteome</keyword>
<name>A0AA43QIC7_9LECA</name>
<protein>
    <submittedName>
        <fullName evidence="2">Uncharacterized protein</fullName>
    </submittedName>
</protein>
<gene>
    <name evidence="2" type="ORF">OHK93_000564</name>
</gene>
<dbReference type="EMBL" id="JAPUFD010000001">
    <property type="protein sequence ID" value="MDI1485426.1"/>
    <property type="molecule type" value="Genomic_DNA"/>
</dbReference>
<dbReference type="Proteomes" id="UP001161017">
    <property type="component" value="Unassembled WGS sequence"/>
</dbReference>
<dbReference type="AlphaFoldDB" id="A0AA43QIC7"/>
<evidence type="ECO:0000313" key="3">
    <source>
        <dbReference type="Proteomes" id="UP001161017"/>
    </source>
</evidence>
<feature type="region of interest" description="Disordered" evidence="1">
    <location>
        <begin position="80"/>
        <end position="128"/>
    </location>
</feature>
<proteinExistence type="predicted"/>
<accession>A0AA43QIC7</accession>
<sequence>MTEWTKDKYNKAYNDYMPWVEDKVLGYWGENKTSYTAKDKLSTDITGDKNINAVQGGIAEGVGGTLSSGGILGGVGDATSKEGVNRAERGDIDAKGAQSSLEGLGKKEEPKTWTETLSAGYLGGSEKK</sequence>
<evidence type="ECO:0000313" key="2">
    <source>
        <dbReference type="EMBL" id="MDI1485426.1"/>
    </source>
</evidence>
<comment type="caution">
    <text evidence="2">The sequence shown here is derived from an EMBL/GenBank/DDBJ whole genome shotgun (WGS) entry which is preliminary data.</text>
</comment>
<reference evidence="2" key="1">
    <citation type="journal article" date="2023" name="Genome Biol. Evol.">
        <title>First Whole Genome Sequence and Flow Cytometry Genome Size Data for the Lichen-Forming Fungus Ramalina farinacea (Ascomycota).</title>
        <authorList>
            <person name="Llewellyn T."/>
            <person name="Mian S."/>
            <person name="Hill R."/>
            <person name="Leitch I.J."/>
            <person name="Gaya E."/>
        </authorList>
    </citation>
    <scope>NUCLEOTIDE SEQUENCE</scope>
    <source>
        <strain evidence="2">LIQ254RAFAR</strain>
    </source>
</reference>
<evidence type="ECO:0000256" key="1">
    <source>
        <dbReference type="SAM" id="MobiDB-lite"/>
    </source>
</evidence>
<organism evidence="2 3">
    <name type="scientific">Ramalina farinacea</name>
    <dbReference type="NCBI Taxonomy" id="258253"/>
    <lineage>
        <taxon>Eukaryota</taxon>
        <taxon>Fungi</taxon>
        <taxon>Dikarya</taxon>
        <taxon>Ascomycota</taxon>
        <taxon>Pezizomycotina</taxon>
        <taxon>Lecanoromycetes</taxon>
        <taxon>OSLEUM clade</taxon>
        <taxon>Lecanoromycetidae</taxon>
        <taxon>Lecanorales</taxon>
        <taxon>Lecanorineae</taxon>
        <taxon>Ramalinaceae</taxon>
        <taxon>Ramalina</taxon>
    </lineage>
</organism>
<feature type="compositionally biased region" description="Basic and acidic residues" evidence="1">
    <location>
        <begin position="80"/>
        <end position="94"/>
    </location>
</feature>